<dbReference type="OrthoDB" id="2210247at2"/>
<organism evidence="1 2">
    <name type="scientific">Ohtaekwangia koreensis</name>
    <dbReference type="NCBI Taxonomy" id="688867"/>
    <lineage>
        <taxon>Bacteria</taxon>
        <taxon>Pseudomonadati</taxon>
        <taxon>Bacteroidota</taxon>
        <taxon>Cytophagia</taxon>
        <taxon>Cytophagales</taxon>
        <taxon>Fulvivirgaceae</taxon>
        <taxon>Ohtaekwangia</taxon>
    </lineage>
</organism>
<keyword evidence="1" id="KW-0238">DNA-binding</keyword>
<sequence length="346" mass="39246">MKVKELIELRLANQGLTSAEFNTCADVVSHFGAMQSQDYLMAKWAVGMRMQNPSDSDIEMSINAGEIIRTHILRPTWHFVHAKDIRWMMELSAPNVKKATQYIDKQVGLTDSVFKKAWKIIEAELDNNDNLSKEDLTDRLAKKKIKIKGLLATQILIRAELEMRICNGERKENKVTYTLFDRRVPSSENISRKDALVKLASVYFKSRGPATAKDFAWWSGLNMADATFGISGLGSDLKSTSVDGLNYLYFENTQHQKKKVTALLPSYDEYMVGYTEGRDIAFPADTDKSFLGNGIFKPLVLFNNAIAGIWKKVKKEPFVEIQFIDDNKKYSGLNSKIESLTSFLQK</sequence>
<accession>A0A1T5J645</accession>
<evidence type="ECO:0000313" key="2">
    <source>
        <dbReference type="Proteomes" id="UP000190961"/>
    </source>
</evidence>
<dbReference type="RefSeq" id="WP_079685394.1">
    <property type="nucleotide sequence ID" value="NZ_FUZU01000001.1"/>
</dbReference>
<dbReference type="GO" id="GO:0003677">
    <property type="term" value="F:DNA binding"/>
    <property type="evidence" value="ECO:0007669"/>
    <property type="project" value="UniProtKB-KW"/>
</dbReference>
<dbReference type="STRING" id="688867.SAMN05660236_0798"/>
<keyword evidence="2" id="KW-1185">Reference proteome</keyword>
<dbReference type="Proteomes" id="UP000190961">
    <property type="component" value="Unassembled WGS sequence"/>
</dbReference>
<evidence type="ECO:0000313" key="1">
    <source>
        <dbReference type="EMBL" id="SKC46880.1"/>
    </source>
</evidence>
<dbReference type="Pfam" id="PF06224">
    <property type="entry name" value="AlkZ-like"/>
    <property type="match status" value="1"/>
</dbReference>
<dbReference type="AlphaFoldDB" id="A0A1T5J645"/>
<proteinExistence type="predicted"/>
<dbReference type="PANTHER" id="PTHR38479">
    <property type="entry name" value="LMO0824 PROTEIN"/>
    <property type="match status" value="1"/>
</dbReference>
<reference evidence="1 2" key="1">
    <citation type="submission" date="2017-02" db="EMBL/GenBank/DDBJ databases">
        <authorList>
            <person name="Peterson S.W."/>
        </authorList>
    </citation>
    <scope>NUCLEOTIDE SEQUENCE [LARGE SCALE GENOMIC DNA]</scope>
    <source>
        <strain evidence="1 2">DSM 25262</strain>
    </source>
</reference>
<dbReference type="PANTHER" id="PTHR38479:SF2">
    <property type="entry name" value="WINGED HELIX DNA-BINDING DOMAIN-CONTAINING PROTEIN"/>
    <property type="match status" value="1"/>
</dbReference>
<dbReference type="InterPro" id="IPR009351">
    <property type="entry name" value="AlkZ-like"/>
</dbReference>
<name>A0A1T5J645_9BACT</name>
<dbReference type="EMBL" id="FUZU01000001">
    <property type="protein sequence ID" value="SKC46880.1"/>
    <property type="molecule type" value="Genomic_DNA"/>
</dbReference>
<gene>
    <name evidence="1" type="ORF">SAMN05660236_0798</name>
</gene>
<protein>
    <submittedName>
        <fullName evidence="1">Winged helix DNA-binding domain-containing protein</fullName>
    </submittedName>
</protein>